<dbReference type="Gene3D" id="1.10.287.610">
    <property type="entry name" value="Helix hairpin bin"/>
    <property type="match status" value="1"/>
</dbReference>
<dbReference type="InterPro" id="IPR001865">
    <property type="entry name" value="Ribosomal_uS2"/>
</dbReference>
<dbReference type="NCBIfam" id="TIGR01011">
    <property type="entry name" value="rpsB_bact"/>
    <property type="match status" value="1"/>
</dbReference>
<comment type="caution">
    <text evidence="6">The sequence shown here is derived from an EMBL/GenBank/DDBJ whole genome shotgun (WGS) entry which is preliminary data.</text>
</comment>
<dbReference type="InterPro" id="IPR005706">
    <property type="entry name" value="Ribosomal_uS2_bac/mit/plastid"/>
</dbReference>
<dbReference type="EMBL" id="PFDY01000081">
    <property type="protein sequence ID" value="PJE58601.1"/>
    <property type="molecule type" value="Genomic_DNA"/>
</dbReference>
<dbReference type="HAMAP" id="MF_00291_B">
    <property type="entry name" value="Ribosomal_uS2_B"/>
    <property type="match status" value="1"/>
</dbReference>
<name>A0A2M8KFA2_9BACT</name>
<evidence type="ECO:0000313" key="6">
    <source>
        <dbReference type="EMBL" id="PJE58601.1"/>
    </source>
</evidence>
<protein>
    <recommendedName>
        <fullName evidence="4">Small ribosomal subunit protein uS2</fullName>
    </recommendedName>
    <alternativeName>
        <fullName evidence="5">30S ribosomal protein S2</fullName>
    </alternativeName>
</protein>
<dbReference type="GO" id="GO:0003735">
    <property type="term" value="F:structural constituent of ribosome"/>
    <property type="evidence" value="ECO:0007669"/>
    <property type="project" value="InterPro"/>
</dbReference>
<organism evidence="6 7">
    <name type="scientific">Candidatus Portnoybacteria bacterium CG10_big_fil_rev_8_21_14_0_10_40_22</name>
    <dbReference type="NCBI Taxonomy" id="1974814"/>
    <lineage>
        <taxon>Bacteria</taxon>
        <taxon>Candidatus Portnoyibacteriota</taxon>
    </lineage>
</organism>
<dbReference type="Proteomes" id="UP000231347">
    <property type="component" value="Unassembled WGS sequence"/>
</dbReference>
<keyword evidence="3" id="KW-0687">Ribonucleoprotein</keyword>
<dbReference type="Gene3D" id="3.40.50.10490">
    <property type="entry name" value="Glucose-6-phosphate isomerase like protein, domain 1"/>
    <property type="match status" value="1"/>
</dbReference>
<dbReference type="InterPro" id="IPR023591">
    <property type="entry name" value="Ribosomal_uS2_flav_dom_sf"/>
</dbReference>
<evidence type="ECO:0000313" key="7">
    <source>
        <dbReference type="Proteomes" id="UP000231347"/>
    </source>
</evidence>
<keyword evidence="2 6" id="KW-0689">Ribosomal protein</keyword>
<dbReference type="InterPro" id="IPR018130">
    <property type="entry name" value="Ribosomal_uS2_CS"/>
</dbReference>
<evidence type="ECO:0000256" key="5">
    <source>
        <dbReference type="ARBA" id="ARBA00035518"/>
    </source>
</evidence>
<dbReference type="SUPFAM" id="SSF52313">
    <property type="entry name" value="Ribosomal protein S2"/>
    <property type="match status" value="1"/>
</dbReference>
<dbReference type="PROSITE" id="PS00962">
    <property type="entry name" value="RIBOSOMAL_S2_1"/>
    <property type="match status" value="1"/>
</dbReference>
<dbReference type="PANTHER" id="PTHR12534">
    <property type="entry name" value="30S RIBOSOMAL PROTEIN S2 PROKARYOTIC AND ORGANELLAR"/>
    <property type="match status" value="1"/>
</dbReference>
<accession>A0A2M8KFA2</accession>
<evidence type="ECO:0000256" key="1">
    <source>
        <dbReference type="ARBA" id="ARBA00006242"/>
    </source>
</evidence>
<evidence type="ECO:0000256" key="2">
    <source>
        <dbReference type="ARBA" id="ARBA00022980"/>
    </source>
</evidence>
<dbReference type="PANTHER" id="PTHR12534:SF0">
    <property type="entry name" value="SMALL RIBOSOMAL SUBUNIT PROTEIN US2M"/>
    <property type="match status" value="1"/>
</dbReference>
<feature type="non-terminal residue" evidence="6">
    <location>
        <position position="1"/>
    </location>
</feature>
<proteinExistence type="inferred from homology"/>
<evidence type="ECO:0000256" key="3">
    <source>
        <dbReference type="ARBA" id="ARBA00023274"/>
    </source>
</evidence>
<evidence type="ECO:0000256" key="4">
    <source>
        <dbReference type="ARBA" id="ARBA00035256"/>
    </source>
</evidence>
<comment type="similarity">
    <text evidence="1">Belongs to the universal ribosomal protein uS2 family.</text>
</comment>
<dbReference type="AlphaFoldDB" id="A0A2M8KFA2"/>
<gene>
    <name evidence="6" type="primary">rpsB</name>
    <name evidence="6" type="ORF">COU83_02990</name>
</gene>
<dbReference type="GO" id="GO:0006412">
    <property type="term" value="P:translation"/>
    <property type="evidence" value="ECO:0007669"/>
    <property type="project" value="InterPro"/>
</dbReference>
<reference evidence="7" key="1">
    <citation type="submission" date="2017-09" db="EMBL/GenBank/DDBJ databases">
        <title>Depth-based differentiation of microbial function through sediment-hosted aquifers and enrichment of novel symbionts in the deep terrestrial subsurface.</title>
        <authorList>
            <person name="Probst A.J."/>
            <person name="Ladd B."/>
            <person name="Jarett J.K."/>
            <person name="Geller-Mcgrath D.E."/>
            <person name="Sieber C.M.K."/>
            <person name="Emerson J.B."/>
            <person name="Anantharaman K."/>
            <person name="Thomas B.C."/>
            <person name="Malmstrom R."/>
            <person name="Stieglmeier M."/>
            <person name="Klingl A."/>
            <person name="Woyke T."/>
            <person name="Ryan C.M."/>
            <person name="Banfield J.F."/>
        </authorList>
    </citation>
    <scope>NUCLEOTIDE SEQUENCE [LARGE SCALE GENOMIC DNA]</scope>
</reference>
<dbReference type="CDD" id="cd01425">
    <property type="entry name" value="RPS2"/>
    <property type="match status" value="1"/>
</dbReference>
<dbReference type="Pfam" id="PF00318">
    <property type="entry name" value="Ribosomal_S2"/>
    <property type="match status" value="1"/>
</dbReference>
<sequence length="250" mass="28381">SEPKKKTIKKIIKSIIKKPAKEAVKKAVVEIPSLEDMVKAGVHFGHRISKWNPKMEPYIFGQKETVHIIDLEKTQAMLKIALEFLVKTMSEGGKILFVGTKVANREVVKELAEQSNNFYVIERWLGGTLTNFGGISKRLKHFLDLEEKIRTGELAKYTKKEQHDFNLEKQKLERRFGGIKHMEKLPEVVFCFDARENHLALKEAKDKGVVTMALCDTNVDTSKVDYIIPSNDDASTAIRLMAEAIKKAIS</sequence>
<dbReference type="GO" id="GO:0022627">
    <property type="term" value="C:cytosolic small ribosomal subunit"/>
    <property type="evidence" value="ECO:0007669"/>
    <property type="project" value="TreeGrafter"/>
</dbReference>
<dbReference type="PRINTS" id="PR00395">
    <property type="entry name" value="RIBOSOMALS2"/>
</dbReference>